<organism evidence="1 2">
    <name type="scientific">Bacillus cereus VD184</name>
    <dbReference type="NCBI Taxonomy" id="1053242"/>
    <lineage>
        <taxon>Bacteria</taxon>
        <taxon>Bacillati</taxon>
        <taxon>Bacillota</taxon>
        <taxon>Bacilli</taxon>
        <taxon>Bacillales</taxon>
        <taxon>Bacillaceae</taxon>
        <taxon>Bacillus</taxon>
        <taxon>Bacillus cereus group</taxon>
    </lineage>
</organism>
<evidence type="ECO:0000313" key="1">
    <source>
        <dbReference type="EMBL" id="EOQ01058.1"/>
    </source>
</evidence>
<reference evidence="1 2" key="1">
    <citation type="submission" date="2012-12" db="EMBL/GenBank/DDBJ databases">
        <title>The Genome Sequence of Bacillus cereus VD184.</title>
        <authorList>
            <consortium name="The Broad Institute Genome Sequencing Platform"/>
            <consortium name="The Broad Institute Genome Sequencing Center for Infectious Disease"/>
            <person name="Feldgarden M."/>
            <person name="Van der Auwera G.A."/>
            <person name="Mahillon J."/>
            <person name="Duprez V."/>
            <person name="Timmery S."/>
            <person name="Mattelet C."/>
            <person name="Dierick K."/>
            <person name="Sun M."/>
            <person name="Yu Z."/>
            <person name="Zhu L."/>
            <person name="Hu X."/>
            <person name="Shank E.B."/>
            <person name="Swiecicka I."/>
            <person name="Hansen B.M."/>
            <person name="Andrup L."/>
            <person name="Walker B."/>
            <person name="Young S.K."/>
            <person name="Zeng Q."/>
            <person name="Gargeya S."/>
            <person name="Fitzgerald M."/>
            <person name="Haas B."/>
            <person name="Abouelleil A."/>
            <person name="Alvarado L."/>
            <person name="Arachchi H.M."/>
            <person name="Berlin A.M."/>
            <person name="Chapman S.B."/>
            <person name="Dewar J."/>
            <person name="Goldberg J."/>
            <person name="Griggs A."/>
            <person name="Gujja S."/>
            <person name="Hansen M."/>
            <person name="Howarth C."/>
            <person name="Imamovic A."/>
            <person name="Larimer J."/>
            <person name="McCowan C."/>
            <person name="Murphy C."/>
            <person name="Neiman D."/>
            <person name="Pearson M."/>
            <person name="Priest M."/>
            <person name="Roberts A."/>
            <person name="Saif S."/>
            <person name="Shea T."/>
            <person name="Sisk P."/>
            <person name="Sykes S."/>
            <person name="Wortman J."/>
            <person name="Nusbaum C."/>
            <person name="Birren B."/>
        </authorList>
    </citation>
    <scope>NUCLEOTIDE SEQUENCE [LARGE SCALE GENOMIC DNA]</scope>
    <source>
        <strain evidence="1 2">VD184</strain>
    </source>
</reference>
<accession>A0A9W5R0I1</accession>
<dbReference type="Proteomes" id="UP000014028">
    <property type="component" value="Unassembled WGS sequence"/>
</dbReference>
<evidence type="ECO:0000313" key="2">
    <source>
        <dbReference type="Proteomes" id="UP000014028"/>
    </source>
</evidence>
<proteinExistence type="predicted"/>
<protein>
    <submittedName>
        <fullName evidence="1">Uncharacterized protein</fullName>
    </submittedName>
</protein>
<name>A0A9W5R0I1_BACCE</name>
<dbReference type="EMBL" id="AHFK01000112">
    <property type="protein sequence ID" value="EOQ01058.1"/>
    <property type="molecule type" value="Genomic_DNA"/>
</dbReference>
<gene>
    <name evidence="1" type="ORF">IKC_06566</name>
</gene>
<sequence length="93" mass="10703">MDYKRDNLNRHALNALTMYEDAYEPSINLGVEDDEYMGGYALLVKHTAKQPKAFIPDPISEPWEKSRENFKGEQIKQEDFPNDFYVGSAIMGV</sequence>
<dbReference type="AlphaFoldDB" id="A0A9W5R0I1"/>
<comment type="caution">
    <text evidence="1">The sequence shown here is derived from an EMBL/GenBank/DDBJ whole genome shotgun (WGS) entry which is preliminary data.</text>
</comment>
<dbReference type="RefSeq" id="WP_016124057.1">
    <property type="nucleotide sequence ID" value="NZ_KB976851.1"/>
</dbReference>